<dbReference type="PATRIC" id="fig|1408103.3.peg.5108"/>
<dbReference type="RefSeq" id="WP_046526107.1">
    <property type="nucleotide sequence ID" value="NZ_LAYY01000100.1"/>
</dbReference>
<dbReference type="GO" id="GO:0016491">
    <property type="term" value="F:oxidoreductase activity"/>
    <property type="evidence" value="ECO:0007669"/>
    <property type="project" value="InterPro"/>
</dbReference>
<proteinExistence type="predicted"/>
<comment type="caution">
    <text evidence="2">The sequence shown here is derived from an EMBL/GenBank/DDBJ whole genome shotgun (WGS) entry which is preliminary data.</text>
</comment>
<accession>A0A0M2SFW3</accession>
<name>A0A0M2SFW3_9BACI</name>
<keyword evidence="3" id="KW-1185">Reference proteome</keyword>
<evidence type="ECO:0000313" key="3">
    <source>
        <dbReference type="Proteomes" id="UP000034166"/>
    </source>
</evidence>
<dbReference type="Gene3D" id="3.30.70.100">
    <property type="match status" value="1"/>
</dbReference>
<dbReference type="EMBL" id="LAYY01000100">
    <property type="protein sequence ID" value="KKK33619.1"/>
    <property type="molecule type" value="Genomic_DNA"/>
</dbReference>
<organism evidence="2 3">
    <name type="scientific">Mesobacillus campisalis</name>
    <dbReference type="NCBI Taxonomy" id="1408103"/>
    <lineage>
        <taxon>Bacteria</taxon>
        <taxon>Bacillati</taxon>
        <taxon>Bacillota</taxon>
        <taxon>Bacilli</taxon>
        <taxon>Bacillales</taxon>
        <taxon>Bacillaceae</taxon>
        <taxon>Mesobacillus</taxon>
    </lineage>
</organism>
<feature type="domain" description="EthD" evidence="1">
    <location>
        <begin position="13"/>
        <end position="86"/>
    </location>
</feature>
<dbReference type="Pfam" id="PF07110">
    <property type="entry name" value="EthD"/>
    <property type="match status" value="1"/>
</dbReference>
<dbReference type="AlphaFoldDB" id="A0A0M2SFW3"/>
<evidence type="ECO:0000313" key="2">
    <source>
        <dbReference type="EMBL" id="KKK33619.1"/>
    </source>
</evidence>
<dbReference type="OrthoDB" id="5294870at2"/>
<reference evidence="2 3" key="1">
    <citation type="submission" date="2015-04" db="EMBL/GenBank/DDBJ databases">
        <title>Taxonomic description and genome sequence of Bacillus campisalis sp. nov., a novel member of the genus Bacillus isolated from solar saltern.</title>
        <authorList>
            <person name="Mathan Kumar R."/>
            <person name="Kaur G."/>
            <person name="Kumar A."/>
            <person name="Singh N.K."/>
            <person name="Kaur N."/>
            <person name="Kumar N."/>
            <person name="Mayilraj S."/>
        </authorList>
    </citation>
    <scope>NUCLEOTIDE SEQUENCE [LARGE SCALE GENOMIC DNA]</scope>
    <source>
        <strain evidence="2 3">SA2-6</strain>
    </source>
</reference>
<dbReference type="InterPro" id="IPR011008">
    <property type="entry name" value="Dimeric_a/b-barrel"/>
</dbReference>
<dbReference type="NCBIfam" id="TIGR02118">
    <property type="entry name" value="EthD family reductase"/>
    <property type="match status" value="1"/>
</dbReference>
<sequence>MAKMIVMYDQPKDVEGFEQYYHEVHIPLVEKVPNIKGAKVQRVLQAMNTTEKLYLIAELEFENPAVLSQSLATPEFQEVQRDLANIMKYLNKPPVVVIVD</sequence>
<dbReference type="Proteomes" id="UP000034166">
    <property type="component" value="Unassembled WGS sequence"/>
</dbReference>
<evidence type="ECO:0000259" key="1">
    <source>
        <dbReference type="Pfam" id="PF07110"/>
    </source>
</evidence>
<dbReference type="SUPFAM" id="SSF54909">
    <property type="entry name" value="Dimeric alpha+beta barrel"/>
    <property type="match status" value="1"/>
</dbReference>
<protein>
    <recommendedName>
        <fullName evidence="1">EthD domain-containing protein</fullName>
    </recommendedName>
</protein>
<gene>
    <name evidence="2" type="ORF">WQ57_23690</name>
</gene>
<dbReference type="InterPro" id="IPR009799">
    <property type="entry name" value="EthD_dom"/>
</dbReference>